<dbReference type="Pfam" id="PF00567">
    <property type="entry name" value="TUDOR"/>
    <property type="match status" value="2"/>
</dbReference>
<organism evidence="2 3">
    <name type="scientific">Acrobeloides nanus</name>
    <dbReference type="NCBI Taxonomy" id="290746"/>
    <lineage>
        <taxon>Eukaryota</taxon>
        <taxon>Metazoa</taxon>
        <taxon>Ecdysozoa</taxon>
        <taxon>Nematoda</taxon>
        <taxon>Chromadorea</taxon>
        <taxon>Rhabditida</taxon>
        <taxon>Tylenchina</taxon>
        <taxon>Cephalobomorpha</taxon>
        <taxon>Cephaloboidea</taxon>
        <taxon>Cephalobidae</taxon>
        <taxon>Acrobeloides</taxon>
    </lineage>
</organism>
<evidence type="ECO:0000259" key="1">
    <source>
        <dbReference type="SMART" id="SM00333"/>
    </source>
</evidence>
<evidence type="ECO:0000313" key="2">
    <source>
        <dbReference type="Proteomes" id="UP000887540"/>
    </source>
</evidence>
<name>A0A914BW05_9BILA</name>
<evidence type="ECO:0000313" key="3">
    <source>
        <dbReference type="WBParaSite" id="ACRNAN_Path_1129.g4362.t1"/>
    </source>
</evidence>
<dbReference type="CDD" id="cd20379">
    <property type="entry name" value="Tudor_dTUD-like"/>
    <property type="match status" value="1"/>
</dbReference>
<reference evidence="3" key="1">
    <citation type="submission" date="2022-11" db="UniProtKB">
        <authorList>
            <consortium name="WormBaseParasite"/>
        </authorList>
    </citation>
    <scope>IDENTIFICATION</scope>
</reference>
<dbReference type="Proteomes" id="UP000887540">
    <property type="component" value="Unplaced"/>
</dbReference>
<dbReference type="InterPro" id="IPR002999">
    <property type="entry name" value="Tudor"/>
</dbReference>
<dbReference type="SUPFAM" id="SSF63748">
    <property type="entry name" value="Tudor/PWWP/MBT"/>
    <property type="match status" value="2"/>
</dbReference>
<accession>A0A914BW05</accession>
<dbReference type="AlphaFoldDB" id="A0A914BW05"/>
<dbReference type="Gene3D" id="2.30.30.140">
    <property type="match status" value="1"/>
</dbReference>
<proteinExistence type="predicted"/>
<keyword evidence="2" id="KW-1185">Reference proteome</keyword>
<feature type="domain" description="Tudor" evidence="1">
    <location>
        <begin position="385"/>
        <end position="443"/>
    </location>
</feature>
<dbReference type="SMART" id="SM00333">
    <property type="entry name" value="TUDOR"/>
    <property type="match status" value="2"/>
</dbReference>
<feature type="domain" description="Tudor" evidence="1">
    <location>
        <begin position="153"/>
        <end position="211"/>
    </location>
</feature>
<protein>
    <submittedName>
        <fullName evidence="3">Tudor domain-containing protein</fullName>
    </submittedName>
</protein>
<sequence>MFLGNSVEISEEAEEIQELLYDIVKDYPTGVTSDKLESLYNERYVQTGLGQHLPKDWLSYIEIADEFEVRRMTTLTMIYIVQKNDIPIIASNIDLLENIKPDEILHTPSVSDVVQSVNAEKSSDIEVGSESPLQECEILSMNSYTLEENLNAPQINCNEIYVAKYQIERWKRVLVKKVFNDTQRVQCYFIDDGIVDVIEATSIRPLYPAFTLKEFLPFAKCCIYEENPEITTHKKSLLETLPHLTNDQFEIPVSKSEDCPTHVNVRFLEYDTEIQVFMTLLFNIDGKDFIIQNLKTNASEKPNGDIANSDLDISVARIPTPLAENGLSPFQISSMPVKETQVQIISVTDPDNINIRLCSWDPMPDYLYSALARDAEDESSELESSDIKIGKLYAGLIDGTWERVQIMRQSSIKSESWIVYAVDNGLFHITKQSSLRKLGESTIAFDKMLLAKCKLNGVKPVNKTLPEGVWPKEAQLAIKELLQTTITSSIKLVPTTSWTDDSEWNRFVRKINFYVFS</sequence>
<dbReference type="WBParaSite" id="ACRNAN_Path_1129.g4362.t1">
    <property type="protein sequence ID" value="ACRNAN_Path_1129.g4362.t1"/>
    <property type="gene ID" value="ACRNAN_Path_1129.g4362"/>
</dbReference>